<feature type="compositionally biased region" description="Polar residues" evidence="1">
    <location>
        <begin position="75"/>
        <end position="88"/>
    </location>
</feature>
<evidence type="ECO:0000313" key="2">
    <source>
        <dbReference type="EMBL" id="EOA94739.1"/>
    </source>
</evidence>
<proteinExistence type="predicted"/>
<name>R0KZX5_ANAPL</name>
<organism evidence="2 3">
    <name type="scientific">Anas platyrhynchos</name>
    <name type="common">Mallard</name>
    <name type="synonym">Anas boschas</name>
    <dbReference type="NCBI Taxonomy" id="8839"/>
    <lineage>
        <taxon>Eukaryota</taxon>
        <taxon>Metazoa</taxon>
        <taxon>Chordata</taxon>
        <taxon>Craniata</taxon>
        <taxon>Vertebrata</taxon>
        <taxon>Euteleostomi</taxon>
        <taxon>Archelosauria</taxon>
        <taxon>Archosauria</taxon>
        <taxon>Dinosauria</taxon>
        <taxon>Saurischia</taxon>
        <taxon>Theropoda</taxon>
        <taxon>Coelurosauria</taxon>
        <taxon>Aves</taxon>
        <taxon>Neognathae</taxon>
        <taxon>Galloanserae</taxon>
        <taxon>Anseriformes</taxon>
        <taxon>Anatidae</taxon>
        <taxon>Anatinae</taxon>
        <taxon>Anas</taxon>
    </lineage>
</organism>
<evidence type="ECO:0000256" key="1">
    <source>
        <dbReference type="SAM" id="MobiDB-lite"/>
    </source>
</evidence>
<feature type="compositionally biased region" description="Basic and acidic residues" evidence="1">
    <location>
        <begin position="690"/>
        <end position="699"/>
    </location>
</feature>
<dbReference type="EMBL" id="KB744616">
    <property type="protein sequence ID" value="EOA94739.1"/>
    <property type="molecule type" value="Genomic_DNA"/>
</dbReference>
<feature type="compositionally biased region" description="Polar residues" evidence="1">
    <location>
        <begin position="336"/>
        <end position="347"/>
    </location>
</feature>
<protein>
    <submittedName>
        <fullName evidence="2">Uncharacterized protein</fullName>
    </submittedName>
</protein>
<feature type="compositionally biased region" description="Polar residues" evidence="1">
    <location>
        <begin position="357"/>
        <end position="379"/>
    </location>
</feature>
<sequence length="1029" mass="110845">MGEHPQGYPGEGDAALFYRLGEKLLGQLHRQLKQKTGVDETLIPSWENRDHRKTGVPQKLGEALSLQSARSQQLAAFSASREGSSSAGLTARPQRHQHLQRERGELREGNEATLLLASDSISGPFVHATCPAPSPRSFGGSNMGAAARGHNGTEVAHHEPRLSCLTGWELLGVQPAPPGKSSPDGLTSAQKTIVAAVQLMIGFVSYPKKKVQLGQVKEHRWEQGACGCSAANPPARRGRGLSCSTKDGELNCSATTALILLISNRQVKLLRAISTGWLSPRALQQPAREPRTGGLSPTLLHPATSTGAASPTPGTCCRAGRELPPRSSRGRCRELASTQAPSAQLGSASAILGGTEPNGNGASSKSPLRTPQGQRQGTAQRGPAKRLQHLQFHGAERAAEAAGGTARCCPWPWRARNIGTPGPTSLFQNGLVPGPPPLLLPGYQHARITTAPSRTPSHQDHHNSFLNTIIPNFPNGSFMLSTSPGVTSIHQTAVVHGRPQHRDKTKGQNVLGSPRRGSGAQEHPENIPTSGTGLEVPGEPSPTWRKLILCREPSICRDRVTPGPFSCSCTYPRFRLLIAAEQEHLFGQHTAKDASGSAKGAQELLHLVSTTEAVQGAAAEPCTRCPTSLAPLEPAGRSSKGADGSHPHLSPTGTLGASSHPRKASSGAPSVDLGTQKHLPRPPPAPTLEGRARGTRGLEGRQTPGQRRPRGGQELSRRQKCSYTHDRKSKFLQPLPEPAGFRSLPGEVRFTQVSGPGITPETQPEQQREGPIHAVPPLLRTHTLQRRALFTRLSRTPIHGIPPLTDRSGVNKTFYAAFHSPGNFLSKLGLKRRQGDEKSPAPGSPFHAAAAQQPQPGFKFSGSDKAKPEELLRELCIKHLVGPSLSSGCCRGRRCQEAVSRRTGEVGCEEPARLRLREEEWTPGQCFEAFRHLEGSSPVSTSNALSPQRRYQKSEGCSVPFTLRLQHQQAGRWIPQSKPVRSPRTSHAMISFIFTFFALTAGDLSANERHEFKFNFEHPFKRLESKQLL</sequence>
<feature type="region of interest" description="Disordered" evidence="1">
    <location>
        <begin position="618"/>
        <end position="743"/>
    </location>
</feature>
<feature type="region of interest" description="Disordered" evidence="1">
    <location>
        <begin position="831"/>
        <end position="864"/>
    </location>
</feature>
<feature type="region of interest" description="Disordered" evidence="1">
    <location>
        <begin position="75"/>
        <end position="104"/>
    </location>
</feature>
<gene>
    <name evidence="2" type="ORF">Anapl_15818</name>
</gene>
<keyword evidence="3" id="KW-1185">Reference proteome</keyword>
<reference evidence="3" key="1">
    <citation type="journal article" date="2013" name="Nat. Genet.">
        <title>The duck genome and transcriptome provide insight into an avian influenza virus reservoir species.</title>
        <authorList>
            <person name="Huang Y."/>
            <person name="Li Y."/>
            <person name="Burt D.W."/>
            <person name="Chen H."/>
            <person name="Zhang Y."/>
            <person name="Qian W."/>
            <person name="Kim H."/>
            <person name="Gan S."/>
            <person name="Zhao Y."/>
            <person name="Li J."/>
            <person name="Yi K."/>
            <person name="Feng H."/>
            <person name="Zhu P."/>
            <person name="Li B."/>
            <person name="Liu Q."/>
            <person name="Fairley S."/>
            <person name="Magor K.E."/>
            <person name="Du Z."/>
            <person name="Hu X."/>
            <person name="Goodman L."/>
            <person name="Tafer H."/>
            <person name="Vignal A."/>
            <person name="Lee T."/>
            <person name="Kim K.W."/>
            <person name="Sheng Z."/>
            <person name="An Y."/>
            <person name="Searle S."/>
            <person name="Herrero J."/>
            <person name="Groenen M.A."/>
            <person name="Crooijmans R.P."/>
            <person name="Faraut T."/>
            <person name="Cai Q."/>
            <person name="Webster R.G."/>
            <person name="Aldridge J.R."/>
            <person name="Warren W.C."/>
            <person name="Bartschat S."/>
            <person name="Kehr S."/>
            <person name="Marz M."/>
            <person name="Stadler P.F."/>
            <person name="Smith J."/>
            <person name="Kraus R.H."/>
            <person name="Zhao Y."/>
            <person name="Ren L."/>
            <person name="Fei J."/>
            <person name="Morisson M."/>
            <person name="Kaiser P."/>
            <person name="Griffin D.K."/>
            <person name="Rao M."/>
            <person name="Pitel F."/>
            <person name="Wang J."/>
            <person name="Li N."/>
        </authorList>
    </citation>
    <scope>NUCLEOTIDE SEQUENCE [LARGE SCALE GENOMIC DNA]</scope>
</reference>
<evidence type="ECO:0000313" key="3">
    <source>
        <dbReference type="Proteomes" id="UP000296049"/>
    </source>
</evidence>
<feature type="compositionally biased region" description="Polar residues" evidence="1">
    <location>
        <begin position="303"/>
        <end position="313"/>
    </location>
</feature>
<dbReference type="Proteomes" id="UP000296049">
    <property type="component" value="Unassembled WGS sequence"/>
</dbReference>
<feature type="region of interest" description="Disordered" evidence="1">
    <location>
        <begin position="495"/>
        <end position="541"/>
    </location>
</feature>
<accession>R0KZX5</accession>
<dbReference type="AlphaFoldDB" id="R0KZX5"/>
<feature type="region of interest" description="Disordered" evidence="1">
    <location>
        <begin position="284"/>
        <end position="386"/>
    </location>
</feature>